<sequence>MNKKGFTLIELIVVIAIIGTLTGLIVNNLNDARARARDAKRKQDLGSFKTALRLYYNDNQTYPLDLSVDLTDYIKVMPEYDTYTQDDSGNGFTLKVTLENLSDPDLAASQARCPGNDANSDYVVCAD</sequence>
<protein>
    <recommendedName>
        <fullName evidence="9">Type II secretion system protein GspG C-terminal domain-containing protein</fullName>
    </recommendedName>
</protein>
<dbReference type="GO" id="GO:0016020">
    <property type="term" value="C:membrane"/>
    <property type="evidence" value="ECO:0007669"/>
    <property type="project" value="UniProtKB-SubCell"/>
</dbReference>
<comment type="caution">
    <text evidence="7">The sequence shown here is derived from an EMBL/GenBank/DDBJ whole genome shotgun (WGS) entry which is preliminary data.</text>
</comment>
<dbReference type="Proteomes" id="UP000183144">
    <property type="component" value="Unassembled WGS sequence"/>
</dbReference>
<feature type="transmembrane region" description="Helical" evidence="6">
    <location>
        <begin position="6"/>
        <end position="27"/>
    </location>
</feature>
<dbReference type="NCBIfam" id="TIGR02532">
    <property type="entry name" value="IV_pilin_GFxxxE"/>
    <property type="match status" value="1"/>
</dbReference>
<proteinExistence type="predicted"/>
<evidence type="ECO:0000256" key="3">
    <source>
        <dbReference type="ARBA" id="ARBA00022692"/>
    </source>
</evidence>
<dbReference type="PANTHER" id="PTHR30093:SF44">
    <property type="entry name" value="TYPE II SECRETION SYSTEM CORE PROTEIN G"/>
    <property type="match status" value="1"/>
</dbReference>
<dbReference type="InterPro" id="IPR012902">
    <property type="entry name" value="N_methyl_site"/>
</dbReference>
<organism evidence="7 8">
    <name type="scientific">Candidatus Beckwithbacteria bacterium CG1_02_47_37</name>
    <dbReference type="NCBI Taxonomy" id="1805034"/>
    <lineage>
        <taxon>Bacteria</taxon>
        <taxon>Candidatus Beckwithiibacteriota</taxon>
    </lineage>
</organism>
<dbReference type="GO" id="GO:0015628">
    <property type="term" value="P:protein secretion by the type II secretion system"/>
    <property type="evidence" value="ECO:0007669"/>
    <property type="project" value="InterPro"/>
</dbReference>
<name>A0A1J4RMV6_9BACT</name>
<evidence type="ECO:0000313" key="7">
    <source>
        <dbReference type="EMBL" id="OIN88737.1"/>
    </source>
</evidence>
<reference evidence="7 8" key="1">
    <citation type="journal article" date="2016" name="Environ. Microbiol.">
        <title>Genomic resolution of a cold subsurface aquifer community provides metabolic insights for novel microbes adapted to high CO concentrations.</title>
        <authorList>
            <person name="Probst A.J."/>
            <person name="Castelle C.J."/>
            <person name="Singh A."/>
            <person name="Brown C.T."/>
            <person name="Anantharaman K."/>
            <person name="Sharon I."/>
            <person name="Hug L.A."/>
            <person name="Burstein D."/>
            <person name="Emerson J.B."/>
            <person name="Thomas B.C."/>
            <person name="Banfield J.F."/>
        </authorList>
    </citation>
    <scope>NUCLEOTIDE SEQUENCE [LARGE SCALE GENOMIC DNA]</scope>
    <source>
        <strain evidence="7">CG1_02_47_37</strain>
    </source>
</reference>
<dbReference type="AlphaFoldDB" id="A0A1J4RMV6"/>
<dbReference type="GO" id="GO:0015627">
    <property type="term" value="C:type II protein secretion system complex"/>
    <property type="evidence" value="ECO:0007669"/>
    <property type="project" value="InterPro"/>
</dbReference>
<keyword evidence="5 6" id="KW-0472">Membrane</keyword>
<evidence type="ECO:0000313" key="8">
    <source>
        <dbReference type="Proteomes" id="UP000183144"/>
    </source>
</evidence>
<dbReference type="STRING" id="1805034.AUJ59_03430"/>
<keyword evidence="4 6" id="KW-1133">Transmembrane helix</keyword>
<dbReference type="PANTHER" id="PTHR30093">
    <property type="entry name" value="GENERAL SECRETION PATHWAY PROTEIN G"/>
    <property type="match status" value="1"/>
</dbReference>
<keyword evidence="3 6" id="KW-0812">Transmembrane</keyword>
<dbReference type="SUPFAM" id="SSF54523">
    <property type="entry name" value="Pili subunits"/>
    <property type="match status" value="1"/>
</dbReference>
<comment type="subcellular location">
    <subcellularLocation>
        <location evidence="1">Membrane</location>
        <topology evidence="1">Single-pass membrane protein</topology>
    </subcellularLocation>
</comment>
<dbReference type="PROSITE" id="PS00409">
    <property type="entry name" value="PROKAR_NTER_METHYL"/>
    <property type="match status" value="1"/>
</dbReference>
<dbReference type="InterPro" id="IPR045584">
    <property type="entry name" value="Pilin-like"/>
</dbReference>
<dbReference type="Pfam" id="PF07963">
    <property type="entry name" value="N_methyl"/>
    <property type="match status" value="1"/>
</dbReference>
<dbReference type="Gene3D" id="3.30.700.10">
    <property type="entry name" value="Glycoprotein, Type 4 Pilin"/>
    <property type="match status" value="1"/>
</dbReference>
<accession>A0A1J4RMV6</accession>
<dbReference type="PRINTS" id="PR00813">
    <property type="entry name" value="BCTERIALGSPG"/>
</dbReference>
<evidence type="ECO:0008006" key="9">
    <source>
        <dbReference type="Google" id="ProtNLM"/>
    </source>
</evidence>
<evidence type="ECO:0000256" key="4">
    <source>
        <dbReference type="ARBA" id="ARBA00022989"/>
    </source>
</evidence>
<gene>
    <name evidence="7" type="ORF">AUJ59_03430</name>
</gene>
<evidence type="ECO:0000256" key="6">
    <source>
        <dbReference type="SAM" id="Phobius"/>
    </source>
</evidence>
<dbReference type="EMBL" id="MNUI01000059">
    <property type="protein sequence ID" value="OIN88737.1"/>
    <property type="molecule type" value="Genomic_DNA"/>
</dbReference>
<evidence type="ECO:0000256" key="5">
    <source>
        <dbReference type="ARBA" id="ARBA00023136"/>
    </source>
</evidence>
<dbReference type="InterPro" id="IPR000983">
    <property type="entry name" value="Bac_GSPG_pilin"/>
</dbReference>
<evidence type="ECO:0000256" key="2">
    <source>
        <dbReference type="ARBA" id="ARBA00022481"/>
    </source>
</evidence>
<evidence type="ECO:0000256" key="1">
    <source>
        <dbReference type="ARBA" id="ARBA00004167"/>
    </source>
</evidence>
<keyword evidence="2" id="KW-0488">Methylation</keyword>